<dbReference type="InterPro" id="IPR015422">
    <property type="entry name" value="PyrdxlP-dep_Trfase_small"/>
</dbReference>
<dbReference type="PANTHER" id="PTHR13693">
    <property type="entry name" value="CLASS II AMINOTRANSFERASE/8-AMINO-7-OXONONANOATE SYNTHASE"/>
    <property type="match status" value="1"/>
</dbReference>
<dbReference type="Proteomes" id="UP001589797">
    <property type="component" value="Unassembled WGS sequence"/>
</dbReference>
<sequence>MSLFHLQSKIGRTIQRDQKEYLYFSGTDYLGLSSHQELEDLVIQGIHQLGLNHGLSRINNVRMDIYDQFEAFFSEKAGADKALVWSSGYLAGHATVNYLLDDTDYIFVAPDTHPAILPDELNPDHYQSFRDWVTYVQEMAETLKPQRILILGNATDPLQPAVHDYSWIGHLNRKHQYTFLIDDSHAFGATGDTIFGTYNRWKYLPVELLVAGSLGKGLGIPAGITIGQMTPIIGMANRRTFRAASPPPQAYLWAFLQGQNIFKERFEKLQHNIQYFNLLIRNIDGIQGVLGFPIYSFTNRKWVSLLEDEGIIVSSFPYPEPTDPWSNRIVLSAHHEEADLDKLASILRKIAEQ</sequence>
<dbReference type="Pfam" id="PF00155">
    <property type="entry name" value="Aminotran_1_2"/>
    <property type="match status" value="1"/>
</dbReference>
<name>A0ABV6FT07_9BACT</name>
<dbReference type="Gene3D" id="3.90.1150.10">
    <property type="entry name" value="Aspartate Aminotransferase, domain 1"/>
    <property type="match status" value="1"/>
</dbReference>
<protein>
    <submittedName>
        <fullName evidence="4">Aminotransferase class I/II-fold pyridoxal phosphate-dependent enzyme</fullName>
    </submittedName>
</protein>
<dbReference type="InterPro" id="IPR015421">
    <property type="entry name" value="PyrdxlP-dep_Trfase_major"/>
</dbReference>
<evidence type="ECO:0000256" key="1">
    <source>
        <dbReference type="ARBA" id="ARBA00001933"/>
    </source>
</evidence>
<keyword evidence="2" id="KW-0808">Transferase</keyword>
<dbReference type="InterPro" id="IPR050087">
    <property type="entry name" value="AON_synthase_class-II"/>
</dbReference>
<dbReference type="EMBL" id="JBHLWI010000023">
    <property type="protein sequence ID" value="MFC0262737.1"/>
    <property type="molecule type" value="Genomic_DNA"/>
</dbReference>
<organism evidence="4 5">
    <name type="scientific">Fontibacter flavus</name>
    <dbReference type="NCBI Taxonomy" id="654838"/>
    <lineage>
        <taxon>Bacteria</taxon>
        <taxon>Pseudomonadati</taxon>
        <taxon>Bacteroidota</taxon>
        <taxon>Cytophagia</taxon>
        <taxon>Cytophagales</taxon>
        <taxon>Cyclobacteriaceae</taxon>
        <taxon>Fontibacter</taxon>
    </lineage>
</organism>
<dbReference type="SUPFAM" id="SSF53383">
    <property type="entry name" value="PLP-dependent transferases"/>
    <property type="match status" value="1"/>
</dbReference>
<evidence type="ECO:0000256" key="2">
    <source>
        <dbReference type="ARBA" id="ARBA00022679"/>
    </source>
</evidence>
<feature type="domain" description="Aminotransferase class I/classII large" evidence="3">
    <location>
        <begin position="27"/>
        <end position="345"/>
    </location>
</feature>
<keyword evidence="5" id="KW-1185">Reference proteome</keyword>
<dbReference type="InterPro" id="IPR004839">
    <property type="entry name" value="Aminotransferase_I/II_large"/>
</dbReference>
<keyword evidence="4" id="KW-0032">Aminotransferase</keyword>
<comment type="cofactor">
    <cofactor evidence="1">
        <name>pyridoxal 5'-phosphate</name>
        <dbReference type="ChEBI" id="CHEBI:597326"/>
    </cofactor>
</comment>
<dbReference type="RefSeq" id="WP_382387186.1">
    <property type="nucleotide sequence ID" value="NZ_JBHLWI010000023.1"/>
</dbReference>
<reference evidence="4 5" key="1">
    <citation type="submission" date="2024-09" db="EMBL/GenBank/DDBJ databases">
        <authorList>
            <person name="Sun Q."/>
            <person name="Mori K."/>
        </authorList>
    </citation>
    <scope>NUCLEOTIDE SEQUENCE [LARGE SCALE GENOMIC DNA]</scope>
    <source>
        <strain evidence="4 5">CCM 7650</strain>
    </source>
</reference>
<evidence type="ECO:0000313" key="4">
    <source>
        <dbReference type="EMBL" id="MFC0262737.1"/>
    </source>
</evidence>
<dbReference type="Gene3D" id="3.40.640.10">
    <property type="entry name" value="Type I PLP-dependent aspartate aminotransferase-like (Major domain)"/>
    <property type="match status" value="1"/>
</dbReference>
<accession>A0ABV6FT07</accession>
<comment type="caution">
    <text evidence="4">The sequence shown here is derived from an EMBL/GenBank/DDBJ whole genome shotgun (WGS) entry which is preliminary data.</text>
</comment>
<evidence type="ECO:0000259" key="3">
    <source>
        <dbReference type="Pfam" id="PF00155"/>
    </source>
</evidence>
<dbReference type="InterPro" id="IPR015424">
    <property type="entry name" value="PyrdxlP-dep_Trfase"/>
</dbReference>
<proteinExistence type="predicted"/>
<dbReference type="GO" id="GO:0008483">
    <property type="term" value="F:transaminase activity"/>
    <property type="evidence" value="ECO:0007669"/>
    <property type="project" value="UniProtKB-KW"/>
</dbReference>
<evidence type="ECO:0000313" key="5">
    <source>
        <dbReference type="Proteomes" id="UP001589797"/>
    </source>
</evidence>
<gene>
    <name evidence="4" type="ORF">ACFFIP_08595</name>
</gene>